<accession>A0AAV6SNE0</accession>
<reference evidence="1 2" key="1">
    <citation type="journal article" date="2021" name="Sci. Rep.">
        <title>Chromosome anchoring in Senegalese sole (Solea senegalensis) reveals sex-associated markers and genome rearrangements in flatfish.</title>
        <authorList>
            <person name="Guerrero-Cozar I."/>
            <person name="Gomez-Garrido J."/>
            <person name="Berbel C."/>
            <person name="Martinez-Blanch J.F."/>
            <person name="Alioto T."/>
            <person name="Claros M.G."/>
            <person name="Gagnaire P.A."/>
            <person name="Manchado M."/>
        </authorList>
    </citation>
    <scope>NUCLEOTIDE SEQUENCE [LARGE SCALE GENOMIC DNA]</scope>
    <source>
        <strain evidence="1">Sse05_10M</strain>
    </source>
</reference>
<dbReference type="Proteomes" id="UP000693946">
    <property type="component" value="Linkage Group LG12"/>
</dbReference>
<gene>
    <name evidence="1" type="ORF">JOB18_021094</name>
</gene>
<dbReference type="EMBL" id="JAGKHQ010000004">
    <property type="protein sequence ID" value="KAG7517966.1"/>
    <property type="molecule type" value="Genomic_DNA"/>
</dbReference>
<proteinExistence type="predicted"/>
<name>A0AAV6SNE0_SOLSE</name>
<dbReference type="AlphaFoldDB" id="A0AAV6SNE0"/>
<protein>
    <submittedName>
        <fullName evidence="1">Uncharacterized protein</fullName>
    </submittedName>
</protein>
<sequence length="132" mass="14608">MRSYIYRCVDCALPLLPLPFSPGGCRPERRVAGVLCPCVCGIRRALIDVAQWLISGAVAARRLCWRFSWTRSRLRKVLWVQGAVGFPGGGISFTIPFLVGVQCRGPSAARRLLVSLMTDDRLASELALHKRP</sequence>
<comment type="caution">
    <text evidence="1">The sequence shown here is derived from an EMBL/GenBank/DDBJ whole genome shotgun (WGS) entry which is preliminary data.</text>
</comment>
<keyword evidence="2" id="KW-1185">Reference proteome</keyword>
<evidence type="ECO:0000313" key="1">
    <source>
        <dbReference type="EMBL" id="KAG7517966.1"/>
    </source>
</evidence>
<evidence type="ECO:0000313" key="2">
    <source>
        <dbReference type="Proteomes" id="UP000693946"/>
    </source>
</evidence>
<organism evidence="1 2">
    <name type="scientific">Solea senegalensis</name>
    <name type="common">Senegalese sole</name>
    <dbReference type="NCBI Taxonomy" id="28829"/>
    <lineage>
        <taxon>Eukaryota</taxon>
        <taxon>Metazoa</taxon>
        <taxon>Chordata</taxon>
        <taxon>Craniata</taxon>
        <taxon>Vertebrata</taxon>
        <taxon>Euteleostomi</taxon>
        <taxon>Actinopterygii</taxon>
        <taxon>Neopterygii</taxon>
        <taxon>Teleostei</taxon>
        <taxon>Neoteleostei</taxon>
        <taxon>Acanthomorphata</taxon>
        <taxon>Carangaria</taxon>
        <taxon>Pleuronectiformes</taxon>
        <taxon>Pleuronectoidei</taxon>
        <taxon>Soleidae</taxon>
        <taxon>Solea</taxon>
    </lineage>
</organism>